<reference evidence="3" key="2">
    <citation type="journal article" date="2014" name="ISME J.">
        <title>Microbial stratification in low pH oxic and suboxic macroscopic growths along an acid mine drainage.</title>
        <authorList>
            <person name="Mendez-Garcia C."/>
            <person name="Mesa V."/>
            <person name="Sprenger R.R."/>
            <person name="Richter M."/>
            <person name="Diez M.S."/>
            <person name="Solano J."/>
            <person name="Bargiela R."/>
            <person name="Golyshina O.V."/>
            <person name="Manteca A."/>
            <person name="Ramos J.L."/>
            <person name="Gallego J.R."/>
            <person name="Llorente I."/>
            <person name="Martins Dos Santos V.A."/>
            <person name="Jensen O.N."/>
            <person name="Pelaez A.I."/>
            <person name="Sanchez J."/>
            <person name="Ferrer M."/>
        </authorList>
    </citation>
    <scope>NUCLEOTIDE SEQUENCE</scope>
</reference>
<dbReference type="GO" id="GO:0006099">
    <property type="term" value="P:tricarboxylic acid cycle"/>
    <property type="evidence" value="ECO:0007669"/>
    <property type="project" value="TreeGrafter"/>
</dbReference>
<dbReference type="PANTHER" id="PTHR11739">
    <property type="entry name" value="CITRATE SYNTHASE"/>
    <property type="match status" value="1"/>
</dbReference>
<dbReference type="InterPro" id="IPR019810">
    <property type="entry name" value="Citrate_synthase_AS"/>
</dbReference>
<evidence type="ECO:0000256" key="2">
    <source>
        <dbReference type="ARBA" id="ARBA00022679"/>
    </source>
</evidence>
<dbReference type="InterPro" id="IPR016143">
    <property type="entry name" value="Citrate_synth-like_sm_a-sub"/>
</dbReference>
<evidence type="ECO:0000313" key="3">
    <source>
        <dbReference type="EMBL" id="EQD77272.1"/>
    </source>
</evidence>
<accession>T1C5J1</accession>
<dbReference type="InterPro" id="IPR002020">
    <property type="entry name" value="Citrate_synthase"/>
</dbReference>
<evidence type="ECO:0000256" key="1">
    <source>
        <dbReference type="ARBA" id="ARBA00010566"/>
    </source>
</evidence>
<feature type="non-terminal residue" evidence="3">
    <location>
        <position position="1"/>
    </location>
</feature>
<dbReference type="InterPro" id="IPR036969">
    <property type="entry name" value="Citrate_synthase_sf"/>
</dbReference>
<dbReference type="EMBL" id="AUZX01002230">
    <property type="protein sequence ID" value="EQD77272.1"/>
    <property type="molecule type" value="Genomic_DNA"/>
</dbReference>
<organism evidence="3">
    <name type="scientific">mine drainage metagenome</name>
    <dbReference type="NCBI Taxonomy" id="410659"/>
    <lineage>
        <taxon>unclassified sequences</taxon>
        <taxon>metagenomes</taxon>
        <taxon>ecological metagenomes</taxon>
    </lineage>
</organism>
<dbReference type="SUPFAM" id="SSF48256">
    <property type="entry name" value="Citrate synthase"/>
    <property type="match status" value="1"/>
</dbReference>
<reference evidence="3" key="1">
    <citation type="submission" date="2013-08" db="EMBL/GenBank/DDBJ databases">
        <authorList>
            <person name="Mendez C."/>
            <person name="Richter M."/>
            <person name="Ferrer M."/>
            <person name="Sanchez J."/>
        </authorList>
    </citation>
    <scope>NUCLEOTIDE SEQUENCE</scope>
</reference>
<comment type="caution">
    <text evidence="3">The sequence shown here is derived from an EMBL/GenBank/DDBJ whole genome shotgun (WGS) entry which is preliminary data.</text>
</comment>
<keyword evidence="3" id="KW-0012">Acyltransferase</keyword>
<dbReference type="PRINTS" id="PR00143">
    <property type="entry name" value="CITRTSNTHASE"/>
</dbReference>
<dbReference type="GO" id="GO:0005975">
    <property type="term" value="P:carbohydrate metabolic process"/>
    <property type="evidence" value="ECO:0007669"/>
    <property type="project" value="TreeGrafter"/>
</dbReference>
<sequence>VLDYLSPIKKKEDAINFVNEKIEKKEKIMGFGHRVYKSRDPRAQFVKKELKKIAPDYPLFQAAEAVEDYLWERKNLPANVDLYAAILMKFLGIEENFYLPVFAASRIFGWNAHYFEQIENNKIIRPSAEYVGPENLSL</sequence>
<name>T1C5J1_9ZZZZ</name>
<dbReference type="EC" id="2.3.3.-" evidence="3"/>
<dbReference type="Pfam" id="PF00285">
    <property type="entry name" value="Citrate_synt"/>
    <property type="match status" value="1"/>
</dbReference>
<proteinExistence type="inferred from homology"/>
<dbReference type="GO" id="GO:0046912">
    <property type="term" value="F:acyltransferase activity, acyl groups converted into alkyl on transfer"/>
    <property type="evidence" value="ECO:0007669"/>
    <property type="project" value="InterPro"/>
</dbReference>
<keyword evidence="2 3" id="KW-0808">Transferase</keyword>
<dbReference type="AlphaFoldDB" id="T1C5J1"/>
<dbReference type="GO" id="GO:0005829">
    <property type="term" value="C:cytosol"/>
    <property type="evidence" value="ECO:0007669"/>
    <property type="project" value="TreeGrafter"/>
</dbReference>
<protein>
    <submittedName>
        <fullName evidence="3">Citrate synthase-like protein</fullName>
        <ecNumber evidence="3">2.3.3.-</ecNumber>
    </submittedName>
</protein>
<comment type="similarity">
    <text evidence="1">Belongs to the citrate synthase family.</text>
</comment>
<dbReference type="Gene3D" id="1.10.230.10">
    <property type="entry name" value="Cytochrome P450-Terp, domain 2"/>
    <property type="match status" value="1"/>
</dbReference>
<gene>
    <name evidence="3" type="ORF">B1A_03034</name>
</gene>
<dbReference type="PROSITE" id="PS00480">
    <property type="entry name" value="CITRATE_SYNTHASE"/>
    <property type="match status" value="1"/>
</dbReference>
<dbReference type="PANTHER" id="PTHR11739:SF4">
    <property type="entry name" value="CITRATE SYNTHASE, PEROXISOMAL"/>
    <property type="match status" value="1"/>
</dbReference>